<name>X6LXQ7_RETFI</name>
<proteinExistence type="predicted"/>
<comment type="caution">
    <text evidence="1">The sequence shown here is derived from an EMBL/GenBank/DDBJ whole genome shotgun (WGS) entry which is preliminary data.</text>
</comment>
<evidence type="ECO:0000313" key="2">
    <source>
        <dbReference type="Proteomes" id="UP000023152"/>
    </source>
</evidence>
<organism evidence="1 2">
    <name type="scientific">Reticulomyxa filosa</name>
    <dbReference type="NCBI Taxonomy" id="46433"/>
    <lineage>
        <taxon>Eukaryota</taxon>
        <taxon>Sar</taxon>
        <taxon>Rhizaria</taxon>
        <taxon>Retaria</taxon>
        <taxon>Foraminifera</taxon>
        <taxon>Monothalamids</taxon>
        <taxon>Reticulomyxidae</taxon>
        <taxon>Reticulomyxa</taxon>
    </lineage>
</organism>
<sequence length="104" mass="11968">MKTVVLKHYPFQCEPNWSDWNGRANVQCTYSFVPKQFAVNPIVLCRTKSPRYTCDIPVIVQMIKLHILQDAPELEAMIISNSKEMSEETKNKLDELMASLNNGH</sequence>
<protein>
    <submittedName>
        <fullName evidence="1">Uncharacterized protein</fullName>
    </submittedName>
</protein>
<dbReference type="EMBL" id="ASPP01027661">
    <property type="protein sequence ID" value="ETO05917.1"/>
    <property type="molecule type" value="Genomic_DNA"/>
</dbReference>
<keyword evidence="2" id="KW-1185">Reference proteome</keyword>
<dbReference type="Proteomes" id="UP000023152">
    <property type="component" value="Unassembled WGS sequence"/>
</dbReference>
<accession>X6LXQ7</accession>
<dbReference type="AlphaFoldDB" id="X6LXQ7"/>
<evidence type="ECO:0000313" key="1">
    <source>
        <dbReference type="EMBL" id="ETO05917.1"/>
    </source>
</evidence>
<gene>
    <name evidence="1" type="ORF">RFI_31479</name>
</gene>
<reference evidence="1 2" key="1">
    <citation type="journal article" date="2013" name="Curr. Biol.">
        <title>The Genome of the Foraminiferan Reticulomyxa filosa.</title>
        <authorList>
            <person name="Glockner G."/>
            <person name="Hulsmann N."/>
            <person name="Schleicher M."/>
            <person name="Noegel A.A."/>
            <person name="Eichinger L."/>
            <person name="Gallinger C."/>
            <person name="Pawlowski J."/>
            <person name="Sierra R."/>
            <person name="Euteneuer U."/>
            <person name="Pillet L."/>
            <person name="Moustafa A."/>
            <person name="Platzer M."/>
            <person name="Groth M."/>
            <person name="Szafranski K."/>
            <person name="Schliwa M."/>
        </authorList>
    </citation>
    <scope>NUCLEOTIDE SEQUENCE [LARGE SCALE GENOMIC DNA]</scope>
</reference>